<evidence type="ECO:0000256" key="7">
    <source>
        <dbReference type="ARBA" id="ARBA00023277"/>
    </source>
</evidence>
<evidence type="ECO:0000256" key="5">
    <source>
        <dbReference type="ARBA" id="ARBA00014165"/>
    </source>
</evidence>
<reference evidence="10 11" key="1">
    <citation type="submission" date="2023-01" db="EMBL/GenBank/DDBJ databases">
        <title>Psychrosphaera sp. nov., isolated from marine algae.</title>
        <authorList>
            <person name="Bayburt H."/>
            <person name="Choi B.J."/>
            <person name="Kim J.M."/>
            <person name="Choi D.G."/>
            <person name="Jeon C.O."/>
        </authorList>
    </citation>
    <scope>NUCLEOTIDE SEQUENCE [LARGE SCALE GENOMIC DNA]</scope>
    <source>
        <strain evidence="10 11">G1-22</strain>
    </source>
</reference>
<accession>A0ABT5FJC0</accession>
<dbReference type="EC" id="5.1.3.3" evidence="4"/>
<comment type="similarity">
    <text evidence="3">Belongs to the aldose epimerase family.</text>
</comment>
<evidence type="ECO:0000256" key="3">
    <source>
        <dbReference type="ARBA" id="ARBA00006206"/>
    </source>
</evidence>
<evidence type="ECO:0000256" key="8">
    <source>
        <dbReference type="ARBA" id="ARBA00032300"/>
    </source>
</evidence>
<dbReference type="Pfam" id="PF01263">
    <property type="entry name" value="Aldose_epim"/>
    <property type="match status" value="1"/>
</dbReference>
<comment type="catalytic activity">
    <reaction evidence="1">
        <text>alpha-D-glucose = beta-D-glucose</text>
        <dbReference type="Rhea" id="RHEA:10264"/>
        <dbReference type="ChEBI" id="CHEBI:15903"/>
        <dbReference type="ChEBI" id="CHEBI:17925"/>
        <dbReference type="EC" id="5.1.3.3"/>
    </reaction>
</comment>
<dbReference type="PIRSF" id="PIRSF005096">
    <property type="entry name" value="GALM"/>
    <property type="match status" value="1"/>
</dbReference>
<organism evidence="10 11">
    <name type="scientific">Psychrosphaera algicola</name>
    <dbReference type="NCBI Taxonomy" id="3023714"/>
    <lineage>
        <taxon>Bacteria</taxon>
        <taxon>Pseudomonadati</taxon>
        <taxon>Pseudomonadota</taxon>
        <taxon>Gammaproteobacteria</taxon>
        <taxon>Alteromonadales</taxon>
        <taxon>Pseudoalteromonadaceae</taxon>
        <taxon>Psychrosphaera</taxon>
    </lineage>
</organism>
<evidence type="ECO:0000256" key="4">
    <source>
        <dbReference type="ARBA" id="ARBA00013185"/>
    </source>
</evidence>
<evidence type="ECO:0000256" key="2">
    <source>
        <dbReference type="ARBA" id="ARBA00005028"/>
    </source>
</evidence>
<dbReference type="PANTHER" id="PTHR10091">
    <property type="entry name" value="ALDOSE-1-EPIMERASE"/>
    <property type="match status" value="1"/>
</dbReference>
<dbReference type="InterPro" id="IPR011013">
    <property type="entry name" value="Gal_mutarotase_sf_dom"/>
</dbReference>
<dbReference type="PROSITE" id="PS00545">
    <property type="entry name" value="ALDOSE_1_EPIMERASE"/>
    <property type="match status" value="1"/>
</dbReference>
<dbReference type="PANTHER" id="PTHR10091:SF0">
    <property type="entry name" value="GALACTOSE MUTAROTASE"/>
    <property type="match status" value="1"/>
</dbReference>
<dbReference type="InterPro" id="IPR018052">
    <property type="entry name" value="Ald1_epimerase_CS"/>
</dbReference>
<dbReference type="InterPro" id="IPR014718">
    <property type="entry name" value="GH-type_carb-bd"/>
</dbReference>
<dbReference type="InterPro" id="IPR047215">
    <property type="entry name" value="Galactose_mutarotase-like"/>
</dbReference>
<dbReference type="EMBL" id="JAQOMS010000002">
    <property type="protein sequence ID" value="MDC2891304.1"/>
    <property type="molecule type" value="Genomic_DNA"/>
</dbReference>
<dbReference type="SUPFAM" id="SSF74650">
    <property type="entry name" value="Galactose mutarotase-like"/>
    <property type="match status" value="1"/>
</dbReference>
<dbReference type="Gene3D" id="2.70.98.10">
    <property type="match status" value="1"/>
</dbReference>
<comment type="caution">
    <text evidence="10">The sequence shown here is derived from an EMBL/GenBank/DDBJ whole genome shotgun (WGS) entry which is preliminary data.</text>
</comment>
<dbReference type="NCBIfam" id="NF008277">
    <property type="entry name" value="PRK11055.1"/>
    <property type="match status" value="1"/>
</dbReference>
<dbReference type="Proteomes" id="UP001528411">
    <property type="component" value="Unassembled WGS sequence"/>
</dbReference>
<evidence type="ECO:0000256" key="9">
    <source>
        <dbReference type="ARBA" id="ARBA00033373"/>
    </source>
</evidence>
<evidence type="ECO:0000256" key="6">
    <source>
        <dbReference type="ARBA" id="ARBA00023235"/>
    </source>
</evidence>
<keyword evidence="11" id="KW-1185">Reference proteome</keyword>
<comment type="pathway">
    <text evidence="2">Carbohydrate metabolism; hexose metabolism.</text>
</comment>
<dbReference type="InterPro" id="IPR015443">
    <property type="entry name" value="Aldose_1-epimerase"/>
</dbReference>
<protein>
    <recommendedName>
        <fullName evidence="5">Aldose 1-epimerase</fullName>
        <ecNumber evidence="4">5.1.3.3</ecNumber>
    </recommendedName>
    <alternativeName>
        <fullName evidence="9">Galactose mutarotase</fullName>
    </alternativeName>
    <alternativeName>
        <fullName evidence="8">Type-1 mutarotase</fullName>
    </alternativeName>
</protein>
<dbReference type="RefSeq" id="WP_272182317.1">
    <property type="nucleotide sequence ID" value="NZ_JAQOMS010000002.1"/>
</dbReference>
<sequence length="290" mass="32457">MTELVKTVLKNDIGMEVTLVNFGARITSVKYPVIDKLQEMLVRYDTTKEFVSDPFYLGATCGRVCNRIENAKFEIDGQQYTLPANDGDNCLHGGDDNISLQYWQLEQDSLTAQYAKFTLDVSDGHNGFPSNVQLAVTYQLSENGALTIDYWGITDKKTPLNLTNHAYFNLGEKSCFDLQLKLSADGFLERSSAGIPTGELLNIDDMGVDFAAGRSIAELIDLNKFAQVKNEEGFDTCFVLKPESEIKAELRSVKNRVKMTVMTDQPSIQLYTGKFLDDPFRPYQGVCLEC</sequence>
<evidence type="ECO:0000313" key="11">
    <source>
        <dbReference type="Proteomes" id="UP001528411"/>
    </source>
</evidence>
<keyword evidence="6" id="KW-0413">Isomerase</keyword>
<dbReference type="CDD" id="cd09019">
    <property type="entry name" value="galactose_mutarotase_like"/>
    <property type="match status" value="1"/>
</dbReference>
<dbReference type="InterPro" id="IPR008183">
    <property type="entry name" value="Aldose_1/G6P_1-epimerase"/>
</dbReference>
<gene>
    <name evidence="10" type="ORF">PN838_24335</name>
</gene>
<proteinExistence type="inferred from homology"/>
<keyword evidence="7" id="KW-0119">Carbohydrate metabolism</keyword>
<evidence type="ECO:0000313" key="10">
    <source>
        <dbReference type="EMBL" id="MDC2891304.1"/>
    </source>
</evidence>
<evidence type="ECO:0000256" key="1">
    <source>
        <dbReference type="ARBA" id="ARBA00001614"/>
    </source>
</evidence>
<name>A0ABT5FJC0_9GAMM</name>